<proteinExistence type="predicted"/>
<reference evidence="3" key="3">
    <citation type="submission" date="2021-05" db="EMBL/GenBank/DDBJ databases">
        <title>Protein family content uncovers lineage relationships and bacterial pathway maintenance mechanisms in DPANN archaea.</title>
        <authorList>
            <person name="Castelle C.J."/>
            <person name="Meheust R."/>
            <person name="Jaffe A.L."/>
            <person name="Seitz K."/>
            <person name="Gong X."/>
            <person name="Baker B.J."/>
            <person name="Banfield J.F."/>
        </authorList>
    </citation>
    <scope>NUCLEOTIDE SEQUENCE</scope>
    <source>
        <strain evidence="3">RIFCSPLOWO2_01_FULL_58_19</strain>
    </source>
</reference>
<evidence type="ECO:0000256" key="1">
    <source>
        <dbReference type="SAM" id="Phobius"/>
    </source>
</evidence>
<organism evidence="2 4">
    <name type="scientific">Candidatus Iainarchaeum sp</name>
    <dbReference type="NCBI Taxonomy" id="3101447"/>
    <lineage>
        <taxon>Archaea</taxon>
        <taxon>Candidatus Iainarchaeota</taxon>
        <taxon>Candidatus Iainarchaeia</taxon>
        <taxon>Candidatus Iainarchaeales</taxon>
        <taxon>Candidatus Iainarchaeaceae</taxon>
        <taxon>Candidatus Iainarchaeum</taxon>
    </lineage>
</organism>
<keyword evidence="1" id="KW-0812">Transmembrane</keyword>
<name>A0A7J4JH84_9ARCH</name>
<sequence length="58" mass="6440">MRLDSRAQISIELIIVLAAVVAIVLLLVTQLQETSTEGRDKIKSTAKSIFDKIENDIK</sequence>
<accession>A0A7J4JH84</accession>
<gene>
    <name evidence="2" type="ORF">HA252_06940</name>
    <name evidence="3" type="ORF">J4203_01290</name>
</gene>
<evidence type="ECO:0008006" key="5">
    <source>
        <dbReference type="Google" id="ProtNLM"/>
    </source>
</evidence>
<protein>
    <recommendedName>
        <fullName evidence="5">Class III signal peptide-containing protein</fullName>
    </recommendedName>
</protein>
<feature type="transmembrane region" description="Helical" evidence="1">
    <location>
        <begin position="12"/>
        <end position="31"/>
    </location>
</feature>
<evidence type="ECO:0000313" key="3">
    <source>
        <dbReference type="EMBL" id="MBS3062482.1"/>
    </source>
</evidence>
<evidence type="ECO:0000313" key="4">
    <source>
        <dbReference type="Proteomes" id="UP000564964"/>
    </source>
</evidence>
<keyword evidence="1" id="KW-0472">Membrane</keyword>
<keyword evidence="1" id="KW-1133">Transmembrane helix</keyword>
<dbReference type="EMBL" id="JAGVWE010000002">
    <property type="protein sequence ID" value="MBS3062482.1"/>
    <property type="molecule type" value="Genomic_DNA"/>
</dbReference>
<reference evidence="3" key="2">
    <citation type="submission" date="2021-03" db="EMBL/GenBank/DDBJ databases">
        <authorList>
            <person name="Jaffe A."/>
        </authorList>
    </citation>
    <scope>NUCLEOTIDE SEQUENCE</scope>
    <source>
        <strain evidence="3">RIFCSPLOWO2_01_FULL_58_19</strain>
    </source>
</reference>
<dbReference type="Proteomes" id="UP000564964">
    <property type="component" value="Unassembled WGS sequence"/>
</dbReference>
<dbReference type="Proteomes" id="UP000678237">
    <property type="component" value="Unassembled WGS sequence"/>
</dbReference>
<dbReference type="AlphaFoldDB" id="A0A7J4JH84"/>
<comment type="caution">
    <text evidence="2">The sequence shown here is derived from an EMBL/GenBank/DDBJ whole genome shotgun (WGS) entry which is preliminary data.</text>
</comment>
<evidence type="ECO:0000313" key="2">
    <source>
        <dbReference type="EMBL" id="HIH17112.1"/>
    </source>
</evidence>
<reference evidence="4" key="1">
    <citation type="journal article" date="2020" name="bioRxiv">
        <title>A rank-normalized archaeal taxonomy based on genome phylogeny resolves widespread incomplete and uneven classifications.</title>
        <authorList>
            <person name="Rinke C."/>
            <person name="Chuvochina M."/>
            <person name="Mussig A.J."/>
            <person name="Chaumeil P.-A."/>
            <person name="Waite D.W."/>
            <person name="Whitman W.B."/>
            <person name="Parks D.H."/>
            <person name="Hugenholtz P."/>
        </authorList>
    </citation>
    <scope>NUCLEOTIDE SEQUENCE [LARGE SCALE GENOMIC DNA]</scope>
</reference>
<dbReference type="EMBL" id="DUGH01000166">
    <property type="protein sequence ID" value="HIH17112.1"/>
    <property type="molecule type" value="Genomic_DNA"/>
</dbReference>